<sequence length="64" mass="7205">MIKIYQYALSPFFGTQCRFTPSCSAYTIEALESFGFFKGSWIAIKRLLRCRPGVPGGLDPLPKK</sequence>
<dbReference type="PANTHER" id="PTHR33383:SF1">
    <property type="entry name" value="MEMBRANE PROTEIN INSERTION EFFICIENCY FACTOR-RELATED"/>
    <property type="match status" value="1"/>
</dbReference>
<protein>
    <recommendedName>
        <fullName evidence="1">Putative membrane protein insertion efficiency factor</fullName>
    </recommendedName>
</protein>
<keyword evidence="1" id="KW-0472">Membrane</keyword>
<evidence type="ECO:0000313" key="2">
    <source>
        <dbReference type="EMBL" id="EAV46616.1"/>
    </source>
</evidence>
<dbReference type="PANTHER" id="PTHR33383">
    <property type="entry name" value="MEMBRANE PROTEIN INSERTION EFFICIENCY FACTOR-RELATED"/>
    <property type="match status" value="1"/>
</dbReference>
<comment type="subcellular location">
    <subcellularLocation>
        <location evidence="1">Cell membrane</location>
        <topology evidence="1">Peripheral membrane protein</topology>
        <orientation evidence="1">Cytoplasmic side</orientation>
    </subcellularLocation>
</comment>
<dbReference type="AlphaFoldDB" id="A0P506"/>
<comment type="function">
    <text evidence="1">Could be involved in insertion of integral membrane proteins into the membrane.</text>
</comment>
<comment type="caution">
    <text evidence="2">The sequence shown here is derived from an EMBL/GenBank/DDBJ whole genome shotgun (WGS) entry which is preliminary data.</text>
</comment>
<keyword evidence="3" id="KW-1185">Reference proteome</keyword>
<dbReference type="Proteomes" id="UP000054262">
    <property type="component" value="Unassembled WGS sequence"/>
</dbReference>
<dbReference type="EMBL" id="AAUX01000001">
    <property type="protein sequence ID" value="EAV46616.1"/>
    <property type="molecule type" value="Genomic_DNA"/>
</dbReference>
<dbReference type="SMART" id="SM01234">
    <property type="entry name" value="Haemolytic"/>
    <property type="match status" value="1"/>
</dbReference>
<organism evidence="2 3">
    <name type="scientific">Methylophilales bacterium HTCC2181</name>
    <dbReference type="NCBI Taxonomy" id="383631"/>
    <lineage>
        <taxon>Bacteria</taxon>
        <taxon>Pseudomonadati</taxon>
        <taxon>Pseudomonadota</taxon>
        <taxon>Betaproteobacteria</taxon>
        <taxon>Nitrosomonadales</taxon>
        <taxon>OM43 clade</taxon>
    </lineage>
</organism>
<dbReference type="Pfam" id="PF01809">
    <property type="entry name" value="YidD"/>
    <property type="match status" value="1"/>
</dbReference>
<dbReference type="GO" id="GO:0005886">
    <property type="term" value="C:plasma membrane"/>
    <property type="evidence" value="ECO:0007669"/>
    <property type="project" value="UniProtKB-SubCell"/>
</dbReference>
<keyword evidence="1" id="KW-1003">Cell membrane</keyword>
<evidence type="ECO:0000256" key="1">
    <source>
        <dbReference type="HAMAP-Rule" id="MF_00386"/>
    </source>
</evidence>
<comment type="similarity">
    <text evidence="1">Belongs to the UPF0161 family.</text>
</comment>
<proteinExistence type="inferred from homology"/>
<dbReference type="NCBIfam" id="TIGR00278">
    <property type="entry name" value="membrane protein insertion efficiency factor YidD"/>
    <property type="match status" value="1"/>
</dbReference>
<reference evidence="2 3" key="1">
    <citation type="submission" date="2006-11" db="EMBL/GenBank/DDBJ databases">
        <authorList>
            <person name="Giovannoni S."/>
            <person name="Vergin K."/>
            <person name="Ferriera S."/>
            <person name="Johnson J."/>
            <person name="Kravitz S."/>
            <person name="Beeson K."/>
            <person name="Sutton G."/>
            <person name="Rogers Y.-H."/>
            <person name="Friedman R."/>
            <person name="Frazier M."/>
            <person name="Venter J.C."/>
        </authorList>
    </citation>
    <scope>NUCLEOTIDE SEQUENCE [LARGE SCALE GENOMIC DNA]</scope>
    <source>
        <strain evidence="2 3">HTCC2181</strain>
    </source>
</reference>
<evidence type="ECO:0000313" key="3">
    <source>
        <dbReference type="Proteomes" id="UP000054262"/>
    </source>
</evidence>
<accession>A0P506</accession>
<dbReference type="InterPro" id="IPR002696">
    <property type="entry name" value="Membr_insert_effic_factor_YidD"/>
</dbReference>
<dbReference type="HAMAP" id="MF_00386">
    <property type="entry name" value="UPF0161_YidD"/>
    <property type="match status" value="1"/>
</dbReference>
<name>A0P506_9PROT</name>
<gene>
    <name evidence="2" type="ORF">MB2181_01045</name>
</gene>